<dbReference type="KEGG" id="xcw:J162_02773"/>
<reference evidence="1 2" key="1">
    <citation type="submission" date="2014-09" db="EMBL/GenBank/DDBJ databases">
        <authorList>
            <person name="Regsiter A."/>
        </authorList>
    </citation>
    <scope>NUCLEOTIDE SEQUENCE [LARGE SCALE GENOMIC DNA]</scope>
</reference>
<organism evidence="1 2">
    <name type="scientific">Xanthomonas citri pv. citri</name>
    <dbReference type="NCBI Taxonomy" id="611301"/>
    <lineage>
        <taxon>Bacteria</taxon>
        <taxon>Pseudomonadati</taxon>
        <taxon>Pseudomonadota</taxon>
        <taxon>Gammaproteobacteria</taxon>
        <taxon>Lysobacterales</taxon>
        <taxon>Lysobacteraceae</taxon>
        <taxon>Xanthomonas</taxon>
    </lineage>
</organism>
<proteinExistence type="predicted"/>
<dbReference type="EMBL" id="CCXZ01000143">
    <property type="protein sequence ID" value="CEG17001.1"/>
    <property type="molecule type" value="Genomic_DNA"/>
</dbReference>
<dbReference type="KEGG" id="xcn:J169_02781"/>
<accession>A0A0U5FE72</accession>
<gene>
    <name evidence="1" type="ORF">XAC3562_490085</name>
</gene>
<name>A0A0U5FE72_XANCI</name>
<evidence type="ECO:0000313" key="1">
    <source>
        <dbReference type="EMBL" id="CEG17001.1"/>
    </source>
</evidence>
<dbReference type="KEGG" id="xcm:J164_02770"/>
<keyword evidence="2" id="KW-1185">Reference proteome</keyword>
<evidence type="ECO:0000313" key="2">
    <source>
        <dbReference type="Proteomes" id="UP000052230"/>
    </source>
</evidence>
<dbReference type="KEGG" id="xcu:J159_02769"/>
<dbReference type="KEGG" id="xcf:J172_02775"/>
<dbReference type="Proteomes" id="UP000052230">
    <property type="component" value="Unassembled WGS sequence"/>
</dbReference>
<comment type="caution">
    <text evidence="1">The sequence shown here is derived from an EMBL/GenBank/DDBJ whole genome shotgun (WGS) entry which is preliminary data.</text>
</comment>
<dbReference type="AlphaFoldDB" id="A0A0U5FE72"/>
<dbReference type="KEGG" id="xcr:J163_02768"/>
<sequence length="50" mass="5616">MRRAVPGRQVKIGYGVVPPQEMVMYLFSVHQFQGSGCLMKIDCKSDTLGR</sequence>
<protein>
    <submittedName>
        <fullName evidence="1">Uncharacterized protein</fullName>
    </submittedName>
</protein>